<accession>A0ACC0WR47</accession>
<proteinExistence type="predicted"/>
<name>A0ACC0WR47_9STRA</name>
<gene>
    <name evidence="1" type="ORF">PsorP6_001498</name>
</gene>
<keyword evidence="2" id="KW-1185">Reference proteome</keyword>
<evidence type="ECO:0000313" key="1">
    <source>
        <dbReference type="EMBL" id="KAI9921368.1"/>
    </source>
</evidence>
<dbReference type="Proteomes" id="UP001163321">
    <property type="component" value="Chromosome 1"/>
</dbReference>
<organism evidence="1 2">
    <name type="scientific">Peronosclerospora sorghi</name>
    <dbReference type="NCBI Taxonomy" id="230839"/>
    <lineage>
        <taxon>Eukaryota</taxon>
        <taxon>Sar</taxon>
        <taxon>Stramenopiles</taxon>
        <taxon>Oomycota</taxon>
        <taxon>Peronosporomycetes</taxon>
        <taxon>Peronosporales</taxon>
        <taxon>Peronosporaceae</taxon>
        <taxon>Peronosclerospora</taxon>
    </lineage>
</organism>
<reference evidence="1 2" key="1">
    <citation type="journal article" date="2022" name="bioRxiv">
        <title>The genome of the oomycete Peronosclerospora sorghi, a cosmopolitan pathogen of maize and sorghum, is inflated with dispersed pseudogenes.</title>
        <authorList>
            <person name="Fletcher K."/>
            <person name="Martin F."/>
            <person name="Isakeit T."/>
            <person name="Cavanaugh K."/>
            <person name="Magill C."/>
            <person name="Michelmore R."/>
        </authorList>
    </citation>
    <scope>NUCLEOTIDE SEQUENCE [LARGE SCALE GENOMIC DNA]</scope>
    <source>
        <strain evidence="1">P6</strain>
    </source>
</reference>
<dbReference type="EMBL" id="CM047580">
    <property type="protein sequence ID" value="KAI9921368.1"/>
    <property type="molecule type" value="Genomic_DNA"/>
</dbReference>
<protein>
    <submittedName>
        <fullName evidence="1">Uncharacterized protein</fullName>
    </submittedName>
</protein>
<evidence type="ECO:0000313" key="2">
    <source>
        <dbReference type="Proteomes" id="UP001163321"/>
    </source>
</evidence>
<sequence length="135" mass="15602">MVHEHIRLAHQEHYTASEYYPAQHSSRSPASVVTHVLNIMKLSEEPRNILHFTVIWVVKKANTSDGRMHSCSCMLHPLVDDKCLQLPHANTKLIATKSPSFSFCTCLPPRSRQRRYLHYLKLGLSPTHTHFHVRL</sequence>
<comment type="caution">
    <text evidence="1">The sequence shown here is derived from an EMBL/GenBank/DDBJ whole genome shotgun (WGS) entry which is preliminary data.</text>
</comment>